<sequence length="146" mass="15954">MRYSIQEVAAKTGLSSYTLRYYDKAGLLPFVARNTAGYRIFTDGDLVLLHTIMCLKNTGMAISDIRRYIDDVMAGPTSIADRKALLTAHRAKVLAKQQQLTENLREVDYKLGLYAAPDAVTQVQGELAAARADKAANGLADPYPAS</sequence>
<dbReference type="InterPro" id="IPR009061">
    <property type="entry name" value="DNA-bd_dom_put_sf"/>
</dbReference>
<dbReference type="SMART" id="SM00422">
    <property type="entry name" value="HTH_MERR"/>
    <property type="match status" value="1"/>
</dbReference>
<keyword evidence="1" id="KW-0238">DNA-binding</keyword>
<dbReference type="Proteomes" id="UP001597199">
    <property type="component" value="Unassembled WGS sequence"/>
</dbReference>
<protein>
    <submittedName>
        <fullName evidence="3">MerR family transcriptional regulator</fullName>
    </submittedName>
</protein>
<dbReference type="SUPFAM" id="SSF46955">
    <property type="entry name" value="Putative DNA-binding domain"/>
    <property type="match status" value="1"/>
</dbReference>
<dbReference type="Gene3D" id="1.10.1660.10">
    <property type="match status" value="1"/>
</dbReference>
<evidence type="ECO:0000313" key="4">
    <source>
        <dbReference type="Proteomes" id="UP001597199"/>
    </source>
</evidence>
<comment type="caution">
    <text evidence="3">The sequence shown here is derived from an EMBL/GenBank/DDBJ whole genome shotgun (WGS) entry which is preliminary data.</text>
</comment>
<reference evidence="4" key="1">
    <citation type="journal article" date="2019" name="Int. J. Syst. Evol. Microbiol.">
        <title>The Global Catalogue of Microorganisms (GCM) 10K type strain sequencing project: providing services to taxonomists for standard genome sequencing and annotation.</title>
        <authorList>
            <consortium name="The Broad Institute Genomics Platform"/>
            <consortium name="The Broad Institute Genome Sequencing Center for Infectious Disease"/>
            <person name="Wu L."/>
            <person name="Ma J."/>
        </authorList>
    </citation>
    <scope>NUCLEOTIDE SEQUENCE [LARGE SCALE GENOMIC DNA]</scope>
    <source>
        <strain evidence="4">CCM 9110</strain>
    </source>
</reference>
<dbReference type="PANTHER" id="PTHR30204:SF82">
    <property type="entry name" value="TRANSCRIPTIONAL REGULATOR, MERR FAMILY"/>
    <property type="match status" value="1"/>
</dbReference>
<proteinExistence type="predicted"/>
<dbReference type="InterPro" id="IPR000551">
    <property type="entry name" value="MerR-type_HTH_dom"/>
</dbReference>
<organism evidence="3 4">
    <name type="scientific">Lacticaseibacillus suilingensis</name>
    <dbReference type="NCBI Taxonomy" id="2799577"/>
    <lineage>
        <taxon>Bacteria</taxon>
        <taxon>Bacillati</taxon>
        <taxon>Bacillota</taxon>
        <taxon>Bacilli</taxon>
        <taxon>Lactobacillales</taxon>
        <taxon>Lactobacillaceae</taxon>
        <taxon>Lacticaseibacillus</taxon>
    </lineage>
</organism>
<gene>
    <name evidence="3" type="ORF">ACFQ41_01960</name>
</gene>
<dbReference type="CDD" id="cd01109">
    <property type="entry name" value="HTH_YyaN"/>
    <property type="match status" value="1"/>
</dbReference>
<dbReference type="InterPro" id="IPR047057">
    <property type="entry name" value="MerR_fam"/>
</dbReference>
<name>A0ABW4BEB1_9LACO</name>
<dbReference type="Pfam" id="PF13411">
    <property type="entry name" value="MerR_1"/>
    <property type="match status" value="1"/>
</dbReference>
<dbReference type="RefSeq" id="WP_204118620.1">
    <property type="nucleotide sequence ID" value="NZ_BOLV01000006.1"/>
</dbReference>
<feature type="domain" description="HTH merR-type" evidence="2">
    <location>
        <begin position="1"/>
        <end position="71"/>
    </location>
</feature>
<evidence type="ECO:0000313" key="3">
    <source>
        <dbReference type="EMBL" id="MFD1398070.1"/>
    </source>
</evidence>
<evidence type="ECO:0000259" key="2">
    <source>
        <dbReference type="PROSITE" id="PS50937"/>
    </source>
</evidence>
<dbReference type="PANTHER" id="PTHR30204">
    <property type="entry name" value="REDOX-CYCLING DRUG-SENSING TRANSCRIPTIONAL ACTIVATOR SOXR"/>
    <property type="match status" value="1"/>
</dbReference>
<dbReference type="PROSITE" id="PS50937">
    <property type="entry name" value="HTH_MERR_2"/>
    <property type="match status" value="1"/>
</dbReference>
<keyword evidence="4" id="KW-1185">Reference proteome</keyword>
<dbReference type="EMBL" id="JBHTOA010000015">
    <property type="protein sequence ID" value="MFD1398070.1"/>
    <property type="molecule type" value="Genomic_DNA"/>
</dbReference>
<evidence type="ECO:0000256" key="1">
    <source>
        <dbReference type="ARBA" id="ARBA00023125"/>
    </source>
</evidence>
<accession>A0ABW4BEB1</accession>